<proteinExistence type="predicted"/>
<dbReference type="EMBL" id="SSTE01000903">
    <property type="protein sequence ID" value="KAA0066316.1"/>
    <property type="molecule type" value="Genomic_DNA"/>
</dbReference>
<accession>A0A5A7VIZ1</accession>
<gene>
    <name evidence="2" type="ORF">E6C27_scaffold21G003750</name>
</gene>
<organism evidence="2 3">
    <name type="scientific">Cucumis melo var. makuwa</name>
    <name type="common">Oriental melon</name>
    <dbReference type="NCBI Taxonomy" id="1194695"/>
    <lineage>
        <taxon>Eukaryota</taxon>
        <taxon>Viridiplantae</taxon>
        <taxon>Streptophyta</taxon>
        <taxon>Embryophyta</taxon>
        <taxon>Tracheophyta</taxon>
        <taxon>Spermatophyta</taxon>
        <taxon>Magnoliopsida</taxon>
        <taxon>eudicotyledons</taxon>
        <taxon>Gunneridae</taxon>
        <taxon>Pentapetalae</taxon>
        <taxon>rosids</taxon>
        <taxon>fabids</taxon>
        <taxon>Cucurbitales</taxon>
        <taxon>Cucurbitaceae</taxon>
        <taxon>Benincaseae</taxon>
        <taxon>Cucumis</taxon>
    </lineage>
</organism>
<feature type="region of interest" description="Disordered" evidence="1">
    <location>
        <begin position="55"/>
        <end position="77"/>
    </location>
</feature>
<dbReference type="AlphaFoldDB" id="A0A5A7VIZ1"/>
<protein>
    <submittedName>
        <fullName evidence="2">Uncharacterized protein</fullName>
    </submittedName>
</protein>
<name>A0A5A7VIZ1_CUCMM</name>
<comment type="caution">
    <text evidence="2">The sequence shown here is derived from an EMBL/GenBank/DDBJ whole genome shotgun (WGS) entry which is preliminary data.</text>
</comment>
<reference evidence="2 3" key="1">
    <citation type="submission" date="2019-08" db="EMBL/GenBank/DDBJ databases">
        <title>Draft genome sequences of two oriental melons (Cucumis melo L. var makuwa).</title>
        <authorList>
            <person name="Kwon S.-Y."/>
        </authorList>
    </citation>
    <scope>NUCLEOTIDE SEQUENCE [LARGE SCALE GENOMIC DNA]</scope>
    <source>
        <strain evidence="3">cv. SW 3</strain>
        <tissue evidence="2">Leaf</tissue>
    </source>
</reference>
<feature type="compositionally biased region" description="Basic and acidic residues" evidence="1">
    <location>
        <begin position="125"/>
        <end position="137"/>
    </location>
</feature>
<evidence type="ECO:0000313" key="3">
    <source>
        <dbReference type="Proteomes" id="UP000321393"/>
    </source>
</evidence>
<feature type="region of interest" description="Disordered" evidence="1">
    <location>
        <begin position="125"/>
        <end position="151"/>
    </location>
</feature>
<dbReference type="Proteomes" id="UP000321393">
    <property type="component" value="Unassembled WGS sequence"/>
</dbReference>
<evidence type="ECO:0000256" key="1">
    <source>
        <dbReference type="SAM" id="MobiDB-lite"/>
    </source>
</evidence>
<evidence type="ECO:0000313" key="2">
    <source>
        <dbReference type="EMBL" id="KAA0066316.1"/>
    </source>
</evidence>
<sequence>MDDDERLDEVERSQVREIVTPQVKPLASRRNPSSIVIRRLVLSLTVGDRRNSSCVACRRKTERPSPRTQPVPSLEPAPAARALVELHDLRDPTGSLTLPDRLSCSLGFTKDQLVPMGSQIARVRERANSGAEAEVRAKASWRMSRSDCGEP</sequence>